<comment type="subcellular location">
    <subcellularLocation>
        <location evidence="1">Cell membrane</location>
        <topology evidence="1">Single-pass membrane protein</topology>
    </subcellularLocation>
</comment>
<dbReference type="Gene3D" id="1.10.510.10">
    <property type="entry name" value="Transferase(Phosphotransferase) domain 1"/>
    <property type="match status" value="2"/>
</dbReference>
<dbReference type="Gene3D" id="3.30.200.20">
    <property type="entry name" value="Phosphorylase Kinase, domain 1"/>
    <property type="match status" value="1"/>
</dbReference>
<comment type="caution">
    <text evidence="18">The sequence shown here is derived from an EMBL/GenBank/DDBJ whole genome shotgun (WGS) entry which is preliminary data.</text>
</comment>
<evidence type="ECO:0000313" key="19">
    <source>
        <dbReference type="Proteomes" id="UP001165190"/>
    </source>
</evidence>
<dbReference type="InterPro" id="IPR000719">
    <property type="entry name" value="Prot_kinase_dom"/>
</dbReference>
<evidence type="ECO:0000256" key="8">
    <source>
        <dbReference type="ARBA" id="ARBA00022777"/>
    </source>
</evidence>
<proteinExistence type="predicted"/>
<keyword evidence="11 16" id="KW-0472">Membrane</keyword>
<feature type="region of interest" description="Disordered" evidence="15">
    <location>
        <begin position="445"/>
        <end position="469"/>
    </location>
</feature>
<dbReference type="GO" id="GO:0005886">
    <property type="term" value="C:plasma membrane"/>
    <property type="evidence" value="ECO:0007669"/>
    <property type="project" value="UniProtKB-SubCell"/>
</dbReference>
<evidence type="ECO:0000256" key="12">
    <source>
        <dbReference type="ARBA" id="ARBA00047899"/>
    </source>
</evidence>
<evidence type="ECO:0000256" key="2">
    <source>
        <dbReference type="ARBA" id="ARBA00012513"/>
    </source>
</evidence>
<sequence length="711" mass="79915">MPSRPLSPDLPTPSFLNKTRVMFLVLTISSSAVILFSIIYFLYHLWNSLSNRARTIPFDSSAPLKLQRFCYKDLKNATNDFDVANVIGKGGSATVFRGIVGDGKFFAIKRLDTLSLQTEREFQNELQILGGLRSPFLVTLLGYCVEKNKRLLVYEYMPNKSLQESLFGDGHLSMNWQTRFDVILDVAKALEFLHLGCDPPVIHGDIKPSNVLLDSDYRAKISDFGLSRVKVEGEFGVDLFCQDLGRSQELSGTLGGTTGEHTPAIGTPMGSNNTEVDFALALQASCSSKNSKKCYNVRALSSSSLYYNANLTSESDCKGGINGKGKEVTCVDAGGDDWNTKFVPYDDQFGSIDHSKELNSSANLGADEAAATRASMKQWGKDWWWRQDGSGELCSKDYVMEWIGSQICPSNPDWDDEKKTSPEKIELDNSTQLEDVNEPQMQALGFDALDKGSEKKGRKNPKKTQRKMQEWWKDDHLGEISKKDSKLKQLKTKWKKGFKKPHFDLGRHFYFGRSKKLREPNQDACDANGEFSFRRGWRRKENNSIGSDMWSGDLFSRELSSTTSMRGTLCYVAPEYGGCGYLMEKADIYSLGVLILVIVSGRRPLHVLASPMKLEKANLVSWCRQLAQTGNILELVDERLKDEYNKEQASLCINLALSCLQRMPELRPDIVEIVKILKREMDLPPVPVEFSPSPPSKLYSRSRIKHKANAD</sequence>
<dbReference type="InterPro" id="IPR008271">
    <property type="entry name" value="Ser/Thr_kinase_AS"/>
</dbReference>
<feature type="binding site" evidence="14">
    <location>
        <position position="109"/>
    </location>
    <ligand>
        <name>ATP</name>
        <dbReference type="ChEBI" id="CHEBI:30616"/>
    </ligand>
</feature>
<dbReference type="EC" id="2.7.11.1" evidence="2"/>
<comment type="catalytic activity">
    <reaction evidence="13">
        <text>L-seryl-[protein] + ATP = O-phospho-L-seryl-[protein] + ADP + H(+)</text>
        <dbReference type="Rhea" id="RHEA:17989"/>
        <dbReference type="Rhea" id="RHEA-COMP:9863"/>
        <dbReference type="Rhea" id="RHEA-COMP:11604"/>
        <dbReference type="ChEBI" id="CHEBI:15378"/>
        <dbReference type="ChEBI" id="CHEBI:29999"/>
        <dbReference type="ChEBI" id="CHEBI:30616"/>
        <dbReference type="ChEBI" id="CHEBI:83421"/>
        <dbReference type="ChEBI" id="CHEBI:456216"/>
        <dbReference type="EC" id="2.7.11.1"/>
    </reaction>
</comment>
<evidence type="ECO:0000256" key="9">
    <source>
        <dbReference type="ARBA" id="ARBA00022840"/>
    </source>
</evidence>
<evidence type="ECO:0000256" key="13">
    <source>
        <dbReference type="ARBA" id="ARBA00048679"/>
    </source>
</evidence>
<keyword evidence="9 14" id="KW-0067">ATP-binding</keyword>
<evidence type="ECO:0000256" key="11">
    <source>
        <dbReference type="ARBA" id="ARBA00023136"/>
    </source>
</evidence>
<name>A0A9W7MB39_HIBTR</name>
<dbReference type="GO" id="GO:0004674">
    <property type="term" value="F:protein serine/threonine kinase activity"/>
    <property type="evidence" value="ECO:0007669"/>
    <property type="project" value="UniProtKB-KW"/>
</dbReference>
<keyword evidence="19" id="KW-1185">Reference proteome</keyword>
<dbReference type="FunFam" id="1.10.510.10:FF:001206">
    <property type="entry name" value="putative receptor-like protein kinase At1g80870"/>
    <property type="match status" value="1"/>
</dbReference>
<protein>
    <recommendedName>
        <fullName evidence="2">non-specific serine/threonine protein kinase</fullName>
        <ecNumber evidence="2">2.7.11.1</ecNumber>
    </recommendedName>
</protein>
<feature type="domain" description="Protein kinase" evidence="17">
    <location>
        <begin position="81"/>
        <end position="683"/>
    </location>
</feature>
<evidence type="ECO:0000256" key="16">
    <source>
        <dbReference type="SAM" id="Phobius"/>
    </source>
</evidence>
<dbReference type="GO" id="GO:0005524">
    <property type="term" value="F:ATP binding"/>
    <property type="evidence" value="ECO:0007669"/>
    <property type="project" value="UniProtKB-UniRule"/>
</dbReference>
<keyword evidence="5" id="KW-0808">Transferase</keyword>
<accession>A0A9W7MB39</accession>
<dbReference type="PANTHER" id="PTHR46821:SF4">
    <property type="entry name" value="OS08G0275200 PROTEIN"/>
    <property type="match status" value="1"/>
</dbReference>
<organism evidence="18 19">
    <name type="scientific">Hibiscus trionum</name>
    <name type="common">Flower of an hour</name>
    <dbReference type="NCBI Taxonomy" id="183268"/>
    <lineage>
        <taxon>Eukaryota</taxon>
        <taxon>Viridiplantae</taxon>
        <taxon>Streptophyta</taxon>
        <taxon>Embryophyta</taxon>
        <taxon>Tracheophyta</taxon>
        <taxon>Spermatophyta</taxon>
        <taxon>Magnoliopsida</taxon>
        <taxon>eudicotyledons</taxon>
        <taxon>Gunneridae</taxon>
        <taxon>Pentapetalae</taxon>
        <taxon>rosids</taxon>
        <taxon>malvids</taxon>
        <taxon>Malvales</taxon>
        <taxon>Malvaceae</taxon>
        <taxon>Malvoideae</taxon>
        <taxon>Hibiscus</taxon>
    </lineage>
</organism>
<evidence type="ECO:0000259" key="17">
    <source>
        <dbReference type="PROSITE" id="PS50011"/>
    </source>
</evidence>
<dbReference type="FunFam" id="3.30.200.20:FF:000542">
    <property type="entry name" value="Receptor-like serine/threonine-protein kinase At4g25390"/>
    <property type="match status" value="1"/>
</dbReference>
<feature type="region of interest" description="Disordered" evidence="15">
    <location>
        <begin position="688"/>
        <end position="711"/>
    </location>
</feature>
<keyword evidence="10 16" id="KW-1133">Transmembrane helix</keyword>
<dbReference type="AlphaFoldDB" id="A0A9W7MB39"/>
<evidence type="ECO:0000256" key="15">
    <source>
        <dbReference type="SAM" id="MobiDB-lite"/>
    </source>
</evidence>
<dbReference type="InterPro" id="IPR017441">
    <property type="entry name" value="Protein_kinase_ATP_BS"/>
</dbReference>
<dbReference type="OrthoDB" id="4062651at2759"/>
<dbReference type="SUPFAM" id="SSF56112">
    <property type="entry name" value="Protein kinase-like (PK-like)"/>
    <property type="match status" value="1"/>
</dbReference>
<reference evidence="18" key="1">
    <citation type="submission" date="2023-05" db="EMBL/GenBank/DDBJ databases">
        <title>Genome and transcriptome analyses reveal genes involved in the formation of fine ridges on petal epidermal cells in Hibiscus trionum.</title>
        <authorList>
            <person name="Koshimizu S."/>
            <person name="Masuda S."/>
            <person name="Ishii T."/>
            <person name="Shirasu K."/>
            <person name="Hoshino A."/>
            <person name="Arita M."/>
        </authorList>
    </citation>
    <scope>NUCLEOTIDE SEQUENCE</scope>
    <source>
        <strain evidence="18">Hamamatsu line</strain>
    </source>
</reference>
<dbReference type="EMBL" id="BSYR01000024">
    <property type="protein sequence ID" value="GMI91925.1"/>
    <property type="molecule type" value="Genomic_DNA"/>
</dbReference>
<gene>
    <name evidence="18" type="ORF">HRI_002861800</name>
</gene>
<evidence type="ECO:0000256" key="4">
    <source>
        <dbReference type="ARBA" id="ARBA00022527"/>
    </source>
</evidence>
<keyword evidence="4" id="KW-0723">Serine/threonine-protein kinase</keyword>
<evidence type="ECO:0000256" key="3">
    <source>
        <dbReference type="ARBA" id="ARBA00022475"/>
    </source>
</evidence>
<evidence type="ECO:0000256" key="1">
    <source>
        <dbReference type="ARBA" id="ARBA00004162"/>
    </source>
</evidence>
<dbReference type="InterPro" id="IPR044576">
    <property type="entry name" value="At4g25390-like"/>
</dbReference>
<feature type="transmembrane region" description="Helical" evidence="16">
    <location>
        <begin position="21"/>
        <end position="46"/>
    </location>
</feature>
<keyword evidence="8" id="KW-0418">Kinase</keyword>
<evidence type="ECO:0000313" key="18">
    <source>
        <dbReference type="EMBL" id="GMI91925.1"/>
    </source>
</evidence>
<dbReference type="PROSITE" id="PS50011">
    <property type="entry name" value="PROTEIN_KINASE_DOM"/>
    <property type="match status" value="1"/>
</dbReference>
<evidence type="ECO:0000256" key="5">
    <source>
        <dbReference type="ARBA" id="ARBA00022679"/>
    </source>
</evidence>
<dbReference type="SMART" id="SM00220">
    <property type="entry name" value="S_TKc"/>
    <property type="match status" value="1"/>
</dbReference>
<dbReference type="PROSITE" id="PS00108">
    <property type="entry name" value="PROTEIN_KINASE_ST"/>
    <property type="match status" value="1"/>
</dbReference>
<keyword evidence="3" id="KW-1003">Cell membrane</keyword>
<keyword evidence="6 16" id="KW-0812">Transmembrane</keyword>
<keyword evidence="7 14" id="KW-0547">Nucleotide-binding</keyword>
<dbReference type="FunFam" id="1.10.510.10:FF:000780">
    <property type="entry name" value="Receptor-like serine/threonine-protein kinase At4g25390"/>
    <property type="match status" value="1"/>
</dbReference>
<evidence type="ECO:0000256" key="6">
    <source>
        <dbReference type="ARBA" id="ARBA00022692"/>
    </source>
</evidence>
<dbReference type="InterPro" id="IPR011009">
    <property type="entry name" value="Kinase-like_dom_sf"/>
</dbReference>
<comment type="catalytic activity">
    <reaction evidence="12">
        <text>L-threonyl-[protein] + ATP = O-phospho-L-threonyl-[protein] + ADP + H(+)</text>
        <dbReference type="Rhea" id="RHEA:46608"/>
        <dbReference type="Rhea" id="RHEA-COMP:11060"/>
        <dbReference type="Rhea" id="RHEA-COMP:11605"/>
        <dbReference type="ChEBI" id="CHEBI:15378"/>
        <dbReference type="ChEBI" id="CHEBI:30013"/>
        <dbReference type="ChEBI" id="CHEBI:30616"/>
        <dbReference type="ChEBI" id="CHEBI:61977"/>
        <dbReference type="ChEBI" id="CHEBI:456216"/>
        <dbReference type="EC" id="2.7.11.1"/>
    </reaction>
</comment>
<dbReference type="PROSITE" id="PS00107">
    <property type="entry name" value="PROTEIN_KINASE_ATP"/>
    <property type="match status" value="1"/>
</dbReference>
<dbReference type="Proteomes" id="UP001165190">
    <property type="component" value="Unassembled WGS sequence"/>
</dbReference>
<evidence type="ECO:0000256" key="14">
    <source>
        <dbReference type="PROSITE-ProRule" id="PRU10141"/>
    </source>
</evidence>
<feature type="compositionally biased region" description="Basic residues" evidence="15">
    <location>
        <begin position="456"/>
        <end position="466"/>
    </location>
</feature>
<evidence type="ECO:0000256" key="7">
    <source>
        <dbReference type="ARBA" id="ARBA00022741"/>
    </source>
</evidence>
<dbReference type="Pfam" id="PF00069">
    <property type="entry name" value="Pkinase"/>
    <property type="match status" value="2"/>
</dbReference>
<dbReference type="PANTHER" id="PTHR46821">
    <property type="entry name" value="OS07G0586332 PROTEIN"/>
    <property type="match status" value="1"/>
</dbReference>
<feature type="compositionally biased region" description="Basic residues" evidence="15">
    <location>
        <begin position="700"/>
        <end position="711"/>
    </location>
</feature>
<evidence type="ECO:0000256" key="10">
    <source>
        <dbReference type="ARBA" id="ARBA00022989"/>
    </source>
</evidence>